<feature type="compositionally biased region" description="Low complexity" evidence="1">
    <location>
        <begin position="184"/>
        <end position="195"/>
    </location>
</feature>
<gene>
    <name evidence="2" type="ORF">PVAP13_5NG371981</name>
</gene>
<feature type="region of interest" description="Disordered" evidence="1">
    <location>
        <begin position="254"/>
        <end position="308"/>
    </location>
</feature>
<feature type="compositionally biased region" description="Low complexity" evidence="1">
    <location>
        <begin position="94"/>
        <end position="105"/>
    </location>
</feature>
<dbReference type="Proteomes" id="UP000823388">
    <property type="component" value="Chromosome 5N"/>
</dbReference>
<dbReference type="EMBL" id="CM029046">
    <property type="protein sequence ID" value="KAG2589582.1"/>
    <property type="molecule type" value="Genomic_DNA"/>
</dbReference>
<name>A0A8T0RT01_PANVG</name>
<feature type="compositionally biased region" description="Basic and acidic residues" evidence="1">
    <location>
        <begin position="267"/>
        <end position="279"/>
    </location>
</feature>
<organism evidence="2 3">
    <name type="scientific">Panicum virgatum</name>
    <name type="common">Blackwell switchgrass</name>
    <dbReference type="NCBI Taxonomy" id="38727"/>
    <lineage>
        <taxon>Eukaryota</taxon>
        <taxon>Viridiplantae</taxon>
        <taxon>Streptophyta</taxon>
        <taxon>Embryophyta</taxon>
        <taxon>Tracheophyta</taxon>
        <taxon>Spermatophyta</taxon>
        <taxon>Magnoliopsida</taxon>
        <taxon>Liliopsida</taxon>
        <taxon>Poales</taxon>
        <taxon>Poaceae</taxon>
        <taxon>PACMAD clade</taxon>
        <taxon>Panicoideae</taxon>
        <taxon>Panicodae</taxon>
        <taxon>Paniceae</taxon>
        <taxon>Panicinae</taxon>
        <taxon>Panicum</taxon>
        <taxon>Panicum sect. Hiantes</taxon>
    </lineage>
</organism>
<evidence type="ECO:0000256" key="1">
    <source>
        <dbReference type="SAM" id="MobiDB-lite"/>
    </source>
</evidence>
<accession>A0A8T0RT01</accession>
<sequence>MAYRPPRPAYRRFRPAYRCARPVRSGPGPAKRFYRPASRANRAVGRRSPPVGLPGAAWREREAEMGWGRRSEASGGCGALCSRAPASPCAALGPTAAAPRPSRISAPPPRDGPPPAELTERRAAAAELEGGGRGGRAGSRARRSDEEGRGGRTTRSTNSRPPRHGRRRRWPPLREGRSAEPRADPAAAAVDPSDPAGRERRLGLVPPAALLTSPSSPLLGEAGRARALEAAAAAWGGREAATSKGWLWRPRARPVCLSPSIPPPSRGPKDGRAGEEGRRTGVAGLGRRSREERGVGDGAGRVGAESLR</sequence>
<feature type="compositionally biased region" description="Pro residues" evidence="1">
    <location>
        <begin position="106"/>
        <end position="116"/>
    </location>
</feature>
<evidence type="ECO:0000313" key="2">
    <source>
        <dbReference type="EMBL" id="KAG2589582.1"/>
    </source>
</evidence>
<keyword evidence="3" id="KW-1185">Reference proteome</keyword>
<reference evidence="2" key="1">
    <citation type="submission" date="2020-05" db="EMBL/GenBank/DDBJ databases">
        <title>WGS assembly of Panicum virgatum.</title>
        <authorList>
            <person name="Lovell J.T."/>
            <person name="Jenkins J."/>
            <person name="Shu S."/>
            <person name="Juenger T.E."/>
            <person name="Schmutz J."/>
        </authorList>
    </citation>
    <scope>NUCLEOTIDE SEQUENCE</scope>
    <source>
        <strain evidence="2">AP13</strain>
    </source>
</reference>
<feature type="compositionally biased region" description="Basic residues" evidence="1">
    <location>
        <begin position="161"/>
        <end position="171"/>
    </location>
</feature>
<feature type="compositionally biased region" description="Basic and acidic residues" evidence="1">
    <location>
        <begin position="172"/>
        <end position="183"/>
    </location>
</feature>
<feature type="compositionally biased region" description="Basic and acidic residues" evidence="1">
    <location>
        <begin position="58"/>
        <end position="72"/>
    </location>
</feature>
<evidence type="ECO:0000313" key="3">
    <source>
        <dbReference type="Proteomes" id="UP000823388"/>
    </source>
</evidence>
<feature type="region of interest" description="Disordered" evidence="1">
    <location>
        <begin position="21"/>
        <end position="217"/>
    </location>
</feature>
<proteinExistence type="predicted"/>
<dbReference type="AlphaFoldDB" id="A0A8T0RT01"/>
<feature type="compositionally biased region" description="Low complexity" evidence="1">
    <location>
        <begin position="206"/>
        <end position="217"/>
    </location>
</feature>
<comment type="caution">
    <text evidence="2">The sequence shown here is derived from an EMBL/GenBank/DDBJ whole genome shotgun (WGS) entry which is preliminary data.</text>
</comment>
<protein>
    <submittedName>
        <fullName evidence="2">Uncharacterized protein</fullName>
    </submittedName>
</protein>